<organism evidence="4">
    <name type="scientific">Arion vulgaris</name>
    <dbReference type="NCBI Taxonomy" id="1028688"/>
    <lineage>
        <taxon>Eukaryota</taxon>
        <taxon>Metazoa</taxon>
        <taxon>Spiralia</taxon>
        <taxon>Lophotrochozoa</taxon>
        <taxon>Mollusca</taxon>
        <taxon>Gastropoda</taxon>
        <taxon>Heterobranchia</taxon>
        <taxon>Euthyneura</taxon>
        <taxon>Panpulmonata</taxon>
        <taxon>Eupulmonata</taxon>
        <taxon>Stylommatophora</taxon>
        <taxon>Helicina</taxon>
        <taxon>Arionoidea</taxon>
        <taxon>Arionidae</taxon>
        <taxon>Arion</taxon>
    </lineage>
</organism>
<dbReference type="GO" id="GO:0005634">
    <property type="term" value="C:nucleus"/>
    <property type="evidence" value="ECO:0007669"/>
    <property type="project" value="TreeGrafter"/>
</dbReference>
<evidence type="ECO:0008006" key="5">
    <source>
        <dbReference type="Google" id="ProtNLM"/>
    </source>
</evidence>
<evidence type="ECO:0000256" key="3">
    <source>
        <dbReference type="ARBA" id="ARBA00023216"/>
    </source>
</evidence>
<dbReference type="GO" id="GO:0005509">
    <property type="term" value="F:calcium ion binding"/>
    <property type="evidence" value="ECO:0007669"/>
    <property type="project" value="InterPro"/>
</dbReference>
<sequence length="87" mass="9624">NISIPITKACSGDVRDAYLALLKYKDNQPEFHAERLKNAMKGLGTNNTQLVWVLVSRSETDLPAIKGQYGQLYGQPLKSDVEKETSG</sequence>
<dbReference type="PROSITE" id="PS51897">
    <property type="entry name" value="ANNEXIN_2"/>
    <property type="match status" value="1"/>
</dbReference>
<feature type="non-terminal residue" evidence="4">
    <location>
        <position position="87"/>
    </location>
</feature>
<dbReference type="SUPFAM" id="SSF47874">
    <property type="entry name" value="Annexin"/>
    <property type="match status" value="1"/>
</dbReference>
<dbReference type="Gene3D" id="1.10.220.10">
    <property type="entry name" value="Annexin"/>
    <property type="match status" value="1"/>
</dbReference>
<keyword evidence="3" id="KW-0041">Annexin</keyword>
<reference evidence="4" key="1">
    <citation type="submission" date="2014-12" db="EMBL/GenBank/DDBJ databases">
        <title>Insight into the proteome of Arion vulgaris.</title>
        <authorList>
            <person name="Aradska J."/>
            <person name="Bulat T."/>
            <person name="Smidak R."/>
            <person name="Sarate P."/>
            <person name="Gangsoo J."/>
            <person name="Sialana F."/>
            <person name="Bilban M."/>
            <person name="Lubec G."/>
        </authorList>
    </citation>
    <scope>NUCLEOTIDE SEQUENCE</scope>
    <source>
        <tissue evidence="4">Skin</tissue>
    </source>
</reference>
<keyword evidence="2" id="KW-0677">Repeat</keyword>
<evidence type="ECO:0000313" key="4">
    <source>
        <dbReference type="EMBL" id="CEK48905.1"/>
    </source>
</evidence>
<dbReference type="InterPro" id="IPR037104">
    <property type="entry name" value="Annexin_sf"/>
</dbReference>
<dbReference type="PANTHER" id="PTHR10502:SF102">
    <property type="entry name" value="ANNEXIN B11"/>
    <property type="match status" value="1"/>
</dbReference>
<dbReference type="GO" id="GO:0001786">
    <property type="term" value="F:phosphatidylserine binding"/>
    <property type="evidence" value="ECO:0007669"/>
    <property type="project" value="TreeGrafter"/>
</dbReference>
<accession>A0A0B6Y056</accession>
<dbReference type="Pfam" id="PF00191">
    <property type="entry name" value="Annexin"/>
    <property type="match status" value="1"/>
</dbReference>
<proteinExistence type="inferred from homology"/>
<name>A0A0B6Y056_9EUPU</name>
<dbReference type="GO" id="GO:0005737">
    <property type="term" value="C:cytoplasm"/>
    <property type="evidence" value="ECO:0007669"/>
    <property type="project" value="TreeGrafter"/>
</dbReference>
<comment type="similarity">
    <text evidence="1">Belongs to the annexin family.</text>
</comment>
<dbReference type="GO" id="GO:0005544">
    <property type="term" value="F:calcium-dependent phospholipid binding"/>
    <property type="evidence" value="ECO:0007669"/>
    <property type="project" value="InterPro"/>
</dbReference>
<evidence type="ECO:0000256" key="1">
    <source>
        <dbReference type="ARBA" id="ARBA00007831"/>
    </source>
</evidence>
<dbReference type="GO" id="GO:0012506">
    <property type="term" value="C:vesicle membrane"/>
    <property type="evidence" value="ECO:0007669"/>
    <property type="project" value="TreeGrafter"/>
</dbReference>
<dbReference type="SMART" id="SM00335">
    <property type="entry name" value="ANX"/>
    <property type="match status" value="1"/>
</dbReference>
<dbReference type="EMBL" id="HACG01002040">
    <property type="protein sequence ID" value="CEK48905.1"/>
    <property type="molecule type" value="Transcribed_RNA"/>
</dbReference>
<dbReference type="AlphaFoldDB" id="A0A0B6Y056"/>
<feature type="non-terminal residue" evidence="4">
    <location>
        <position position="1"/>
    </location>
</feature>
<evidence type="ECO:0000256" key="2">
    <source>
        <dbReference type="ARBA" id="ARBA00022737"/>
    </source>
</evidence>
<protein>
    <recommendedName>
        <fullName evidence="5">Annexin</fullName>
    </recommendedName>
</protein>
<dbReference type="InterPro" id="IPR018502">
    <property type="entry name" value="Annexin_repeat"/>
</dbReference>
<dbReference type="GO" id="GO:0005886">
    <property type="term" value="C:plasma membrane"/>
    <property type="evidence" value="ECO:0007669"/>
    <property type="project" value="TreeGrafter"/>
</dbReference>
<dbReference type="PANTHER" id="PTHR10502">
    <property type="entry name" value="ANNEXIN"/>
    <property type="match status" value="1"/>
</dbReference>
<gene>
    <name evidence="4" type="primary">ORF5607</name>
</gene>